<dbReference type="EMBL" id="QTSX02000738">
    <property type="protein sequence ID" value="KAJ9085961.1"/>
    <property type="molecule type" value="Genomic_DNA"/>
</dbReference>
<name>A0ACC2UHJ9_9FUNG</name>
<comment type="caution">
    <text evidence="1">The sequence shown here is derived from an EMBL/GenBank/DDBJ whole genome shotgun (WGS) entry which is preliminary data.</text>
</comment>
<evidence type="ECO:0000313" key="2">
    <source>
        <dbReference type="Proteomes" id="UP001165960"/>
    </source>
</evidence>
<accession>A0ACC2UHJ9</accession>
<dbReference type="Proteomes" id="UP001165960">
    <property type="component" value="Unassembled WGS sequence"/>
</dbReference>
<evidence type="ECO:0000313" key="1">
    <source>
        <dbReference type="EMBL" id="KAJ9085961.1"/>
    </source>
</evidence>
<organism evidence="1 2">
    <name type="scientific">Entomophthora muscae</name>
    <dbReference type="NCBI Taxonomy" id="34485"/>
    <lineage>
        <taxon>Eukaryota</taxon>
        <taxon>Fungi</taxon>
        <taxon>Fungi incertae sedis</taxon>
        <taxon>Zoopagomycota</taxon>
        <taxon>Entomophthoromycotina</taxon>
        <taxon>Entomophthoromycetes</taxon>
        <taxon>Entomophthorales</taxon>
        <taxon>Entomophthoraceae</taxon>
        <taxon>Entomophthora</taxon>
    </lineage>
</organism>
<keyword evidence="2" id="KW-1185">Reference proteome</keyword>
<proteinExistence type="predicted"/>
<sequence>MNEVLSMQLNNHNCKILALEEEVDTLDKENMKIREELKENRVSLYSMQDQIDHLLSCLPTPAPQPASVHFEEPCSLSRIYLRSNAHSSGNGSFHSYGNNEDAQCQVPRHIMMTETILESSDNPMATPEHTRLHERLAASEVRFRASCSCQSPTNRLTYNTSSVIPNFKPVNLPKFDRKSNVTMFLWLYENTMYGADEAMKNSAIFNCLNIKSHTAIMQLLPERGWIFVNVSRALMEEFGSEEDLYNCKMDFVEGGIKKGETIQEFADKFYLEAQNLISLKAASFIDVKSDLLNTVQPNKNLSLALKYGIYGAYNVSELICHLLIFKDDFEVPIPTTTRTPQENRYRPTTAKTEKSNMKMLPLLLVLWPPLDLEHILSVENLGICPEIANRQIQRYTT</sequence>
<gene>
    <name evidence="1" type="ORF">DSO57_1009011</name>
</gene>
<reference evidence="1" key="1">
    <citation type="submission" date="2022-04" db="EMBL/GenBank/DDBJ databases">
        <title>Genome of the entomopathogenic fungus Entomophthora muscae.</title>
        <authorList>
            <person name="Elya C."/>
            <person name="Lovett B.R."/>
            <person name="Lee E."/>
            <person name="Macias A.M."/>
            <person name="Hajek A.E."/>
            <person name="De Bivort B.L."/>
            <person name="Kasson M.T."/>
            <person name="De Fine Licht H.H."/>
            <person name="Stajich J.E."/>
        </authorList>
    </citation>
    <scope>NUCLEOTIDE SEQUENCE</scope>
    <source>
        <strain evidence="1">Berkeley</strain>
    </source>
</reference>
<protein>
    <submittedName>
        <fullName evidence="1">Uncharacterized protein</fullName>
    </submittedName>
</protein>